<evidence type="ECO:0000313" key="1">
    <source>
        <dbReference type="EMBL" id="AMN30940.1"/>
    </source>
</evidence>
<dbReference type="PATRIC" id="fig|1502.177.peg.3230"/>
<dbReference type="Proteomes" id="UP000070260">
    <property type="component" value="Plasmid pJFP838A"/>
</dbReference>
<protein>
    <submittedName>
        <fullName evidence="1">Uncharacterized protein</fullName>
    </submittedName>
</protein>
<organism evidence="1 2">
    <name type="scientific">Clostridium perfringens</name>
    <dbReference type="NCBI Taxonomy" id="1502"/>
    <lineage>
        <taxon>Bacteria</taxon>
        <taxon>Bacillati</taxon>
        <taxon>Bacillota</taxon>
        <taxon>Clostridia</taxon>
        <taxon>Eubacteriales</taxon>
        <taxon>Clostridiaceae</taxon>
        <taxon>Clostridium</taxon>
    </lineage>
</organism>
<dbReference type="RefSeq" id="WP_061429551.1">
    <property type="nucleotide sequence ID" value="NZ_CATNZX010000001.1"/>
</dbReference>
<keyword evidence="1" id="KW-0614">Plasmid</keyword>
<geneLocation type="plasmid" evidence="1 2">
    <name>pJFP838A</name>
</geneLocation>
<reference evidence="1 2" key="1">
    <citation type="journal article" date="2016" name="PLoS ONE">
        <title>Plasmid Characterization and Chromosome Analysis of Two netF+ Clostridium perfringens Isolates Associated with Foal and Canine Necrotizing Enteritis.</title>
        <authorList>
            <person name="Mehdizadeh Gohari I."/>
            <person name="Kropinski A.M."/>
            <person name="Weese S.J."/>
            <person name="Parreira V.R."/>
            <person name="Whitehead A.E."/>
            <person name="Boerlin P."/>
            <person name="Prescott J.F."/>
        </authorList>
    </citation>
    <scope>NUCLEOTIDE SEQUENCE [LARGE SCALE GENOMIC DNA]</scope>
    <source>
        <strain evidence="1 2">JP838</strain>
        <plasmid evidence="2">Plasmid pJFP838A</plasmid>
    </source>
</reference>
<dbReference type="EMBL" id="CP013615">
    <property type="protein sequence ID" value="AMN30940.1"/>
    <property type="molecule type" value="Genomic_DNA"/>
</dbReference>
<evidence type="ECO:0000313" key="2">
    <source>
        <dbReference type="Proteomes" id="UP000070260"/>
    </source>
</evidence>
<sequence>MFLTKSRKFLGGIKIGGKSGVFYFNESKELDNRIIVPCIKYNRLSKVWENGTESFDKETYINIKKAMQLKFRV</sequence>
<gene>
    <name evidence="1" type="ORF">JFP838_pA0024</name>
</gene>
<name>A0A140GQY1_CLOPF</name>
<accession>A0A140GQY1</accession>
<dbReference type="AlphaFoldDB" id="A0A140GQY1"/>
<proteinExistence type="predicted"/>